<name>A0A8S5TMF9_9CAUD</name>
<evidence type="ECO:0000313" key="2">
    <source>
        <dbReference type="EMBL" id="DAF64002.1"/>
    </source>
</evidence>
<accession>A0A8S5TMF9</accession>
<dbReference type="GO" id="GO:0003677">
    <property type="term" value="F:DNA binding"/>
    <property type="evidence" value="ECO:0007669"/>
    <property type="project" value="InterPro"/>
</dbReference>
<dbReference type="InterPro" id="IPR001387">
    <property type="entry name" value="Cro/C1-type_HTH"/>
</dbReference>
<sequence length="163" mass="18413">MSIVDPATIRYCLAQGMTQTELAREYGVTRQYIHKLAKQAGHEPLRTIVSENFPWPIKPEFTKNNLYQALRVVGLWNMDTEAVSLSTVKKVIGVLRKVHHFGSVIDYDPGYPAISGLVTTPGFAYVPRTESDENFIVKIKPETRITPIGRKLWRMPEGVPGME</sequence>
<reference evidence="2" key="1">
    <citation type="journal article" date="2021" name="Proc. Natl. Acad. Sci. U.S.A.">
        <title>A Catalog of Tens of Thousands of Viruses from Human Metagenomes Reveals Hidden Associations with Chronic Diseases.</title>
        <authorList>
            <person name="Tisza M.J."/>
            <person name="Buck C.B."/>
        </authorList>
    </citation>
    <scope>NUCLEOTIDE SEQUENCE</scope>
    <source>
        <strain evidence="2">CtGkF2</strain>
    </source>
</reference>
<dbReference type="SUPFAM" id="SSF47413">
    <property type="entry name" value="lambda repressor-like DNA-binding domains"/>
    <property type="match status" value="1"/>
</dbReference>
<organism evidence="2">
    <name type="scientific">Siphoviridae sp. ctGkF2</name>
    <dbReference type="NCBI Taxonomy" id="2827823"/>
    <lineage>
        <taxon>Viruses</taxon>
        <taxon>Duplodnaviria</taxon>
        <taxon>Heunggongvirae</taxon>
        <taxon>Uroviricota</taxon>
        <taxon>Caudoviricetes</taxon>
    </lineage>
</organism>
<dbReference type="EMBL" id="BK032847">
    <property type="protein sequence ID" value="DAF64002.1"/>
    <property type="molecule type" value="Genomic_DNA"/>
</dbReference>
<feature type="domain" description="HTH cro/C1-type" evidence="1">
    <location>
        <begin position="12"/>
        <end position="36"/>
    </location>
</feature>
<dbReference type="InterPro" id="IPR010982">
    <property type="entry name" value="Lambda_DNA-bd_dom_sf"/>
</dbReference>
<protein>
    <submittedName>
        <fullName evidence="2">InsA C-terminal domain</fullName>
    </submittedName>
</protein>
<dbReference type="Pfam" id="PF01381">
    <property type="entry name" value="HTH_3"/>
    <property type="match status" value="1"/>
</dbReference>
<proteinExistence type="predicted"/>
<dbReference type="CDD" id="cd00093">
    <property type="entry name" value="HTH_XRE"/>
    <property type="match status" value="1"/>
</dbReference>
<evidence type="ECO:0000259" key="1">
    <source>
        <dbReference type="Pfam" id="PF01381"/>
    </source>
</evidence>